<dbReference type="Proteomes" id="UP000003751">
    <property type="component" value="Unassembled WGS sequence"/>
</dbReference>
<evidence type="ECO:0000313" key="1">
    <source>
        <dbReference type="EMBL" id="EFW91037.1"/>
    </source>
</evidence>
<proteinExistence type="predicted"/>
<organism evidence="1 2">
    <name type="scientific">Haladaptatus paucihalophilus DX253</name>
    <dbReference type="NCBI Taxonomy" id="797209"/>
    <lineage>
        <taxon>Archaea</taxon>
        <taxon>Methanobacteriati</taxon>
        <taxon>Methanobacteriota</taxon>
        <taxon>Stenosarchaea group</taxon>
        <taxon>Halobacteria</taxon>
        <taxon>Halobacteriales</taxon>
        <taxon>Haladaptataceae</taxon>
        <taxon>Haladaptatus</taxon>
    </lineage>
</organism>
<sequence>MKTIKIFTSMGAYDSYVKGNIGSDIHFSRPTSLREFL</sequence>
<name>E7QWE1_HALPU</name>
<dbReference type="AlphaFoldDB" id="E7QWE1"/>
<protein>
    <submittedName>
        <fullName evidence="1">Uncharacterized protein</fullName>
    </submittedName>
</protein>
<evidence type="ECO:0000313" key="2">
    <source>
        <dbReference type="Proteomes" id="UP000003751"/>
    </source>
</evidence>
<accession>E7QWE1</accession>
<reference evidence="1 2" key="1">
    <citation type="journal article" date="2014" name="ISME J.">
        <title>Trehalose/2-sulfotrehalose biosynthesis and glycine-betaine uptake are widely spread mechanisms for osmoadaptation in the Halobacteriales.</title>
        <authorList>
            <person name="Youssef N.H."/>
            <person name="Savage-Ashlock K.N."/>
            <person name="McCully A.L."/>
            <person name="Luedtke B."/>
            <person name="Shaw E.I."/>
            <person name="Hoff W.D."/>
            <person name="Elshahed M.S."/>
        </authorList>
    </citation>
    <scope>NUCLEOTIDE SEQUENCE [LARGE SCALE GENOMIC DNA]</scope>
    <source>
        <strain evidence="1 2">DX253</strain>
    </source>
</reference>
<dbReference type="EMBL" id="AEMG01000018">
    <property type="protein sequence ID" value="EFW91037.1"/>
    <property type="molecule type" value="Genomic_DNA"/>
</dbReference>
<comment type="caution">
    <text evidence="1">The sequence shown here is derived from an EMBL/GenBank/DDBJ whole genome shotgun (WGS) entry which is preliminary data.</text>
</comment>
<gene>
    <name evidence="1" type="ORF">ZOD2009_15646</name>
</gene>